<dbReference type="OrthoDB" id="9800643at2"/>
<dbReference type="GO" id="GO:0102559">
    <property type="term" value="F:peptide chain release factor N(5)-glutamine methyltransferase activity"/>
    <property type="evidence" value="ECO:0007669"/>
    <property type="project" value="UniProtKB-EC"/>
</dbReference>
<dbReference type="InterPro" id="IPR040758">
    <property type="entry name" value="PrmC_N"/>
</dbReference>
<evidence type="ECO:0000259" key="6">
    <source>
        <dbReference type="Pfam" id="PF17827"/>
    </source>
</evidence>
<evidence type="ECO:0000313" key="8">
    <source>
        <dbReference type="Proteomes" id="UP000289200"/>
    </source>
</evidence>
<dbReference type="InterPro" id="IPR004556">
    <property type="entry name" value="HemK-like"/>
</dbReference>
<dbReference type="Proteomes" id="UP000289200">
    <property type="component" value="Unassembled WGS sequence"/>
</dbReference>
<reference evidence="8" key="1">
    <citation type="submission" date="2018-10" db="EMBL/GenBank/DDBJ databases">
        <authorList>
            <person name="Peiro R."/>
            <person name="Begona"/>
            <person name="Cbmso G."/>
            <person name="Lopez M."/>
            <person name="Gonzalez S."/>
            <person name="Sacristan E."/>
            <person name="Castillo E."/>
        </authorList>
    </citation>
    <scope>NUCLEOTIDE SEQUENCE [LARGE SCALE GENOMIC DNA]</scope>
</reference>
<evidence type="ECO:0000256" key="4">
    <source>
        <dbReference type="HAMAP-Rule" id="MF_02126"/>
    </source>
</evidence>
<protein>
    <recommendedName>
        <fullName evidence="4">Release factor glutamine methyltransferase</fullName>
        <shortName evidence="4">RF MTase</shortName>
        <ecNumber evidence="4">2.1.1.297</ecNumber>
    </recommendedName>
    <alternativeName>
        <fullName evidence="4">N5-glutamine methyltransferase PrmC</fullName>
    </alternativeName>
    <alternativeName>
        <fullName evidence="4">Protein-(glutamine-N5) MTase PrmC</fullName>
    </alternativeName>
    <alternativeName>
        <fullName evidence="4">Protein-glutamine N-methyltransferase PrmC</fullName>
    </alternativeName>
</protein>
<evidence type="ECO:0000256" key="1">
    <source>
        <dbReference type="ARBA" id="ARBA00022603"/>
    </source>
</evidence>
<dbReference type="InterPro" id="IPR002052">
    <property type="entry name" value="DNA_methylase_N6_adenine_CS"/>
</dbReference>
<organism evidence="7 8">
    <name type="scientific">Rhodoplanes serenus</name>
    <dbReference type="NCBI Taxonomy" id="200615"/>
    <lineage>
        <taxon>Bacteria</taxon>
        <taxon>Pseudomonadati</taxon>
        <taxon>Pseudomonadota</taxon>
        <taxon>Alphaproteobacteria</taxon>
        <taxon>Hyphomicrobiales</taxon>
        <taxon>Nitrobacteraceae</taxon>
        <taxon>Rhodoplanes</taxon>
    </lineage>
</organism>
<keyword evidence="3 4" id="KW-0949">S-adenosyl-L-methionine</keyword>
<evidence type="ECO:0000259" key="5">
    <source>
        <dbReference type="Pfam" id="PF13847"/>
    </source>
</evidence>
<keyword evidence="2 4" id="KW-0808">Transferase</keyword>
<feature type="binding site" evidence="4">
    <location>
        <position position="200"/>
    </location>
    <ligand>
        <name>S-adenosyl-L-methionine</name>
        <dbReference type="ChEBI" id="CHEBI:59789"/>
    </ligand>
</feature>
<dbReference type="Pfam" id="PF13847">
    <property type="entry name" value="Methyltransf_31"/>
    <property type="match status" value="1"/>
</dbReference>
<dbReference type="InterPro" id="IPR050320">
    <property type="entry name" value="N5-glutamine_MTase"/>
</dbReference>
<proteinExistence type="inferred from homology"/>
<dbReference type="PANTHER" id="PTHR18895:SF74">
    <property type="entry name" value="MTRF1L RELEASE FACTOR GLUTAMINE METHYLTRANSFERASE"/>
    <property type="match status" value="1"/>
</dbReference>
<feature type="binding site" evidence="4">
    <location>
        <begin position="134"/>
        <end position="138"/>
    </location>
    <ligand>
        <name>S-adenosyl-L-methionine</name>
        <dbReference type="ChEBI" id="CHEBI:59789"/>
    </ligand>
</feature>
<keyword evidence="8" id="KW-1185">Reference proteome</keyword>
<comment type="caution">
    <text evidence="7">The sequence shown here is derived from an EMBL/GenBank/DDBJ whole genome shotgun (WGS) entry which is preliminary data.</text>
</comment>
<feature type="binding site" evidence="4">
    <location>
        <position position="157"/>
    </location>
    <ligand>
        <name>S-adenosyl-L-methionine</name>
        <dbReference type="ChEBI" id="CHEBI:59789"/>
    </ligand>
</feature>
<gene>
    <name evidence="4 7" type="primary">prmC</name>
    <name evidence="7" type="ORF">RHODGE_RHODGE_04511</name>
</gene>
<evidence type="ECO:0000313" key="7">
    <source>
        <dbReference type="EMBL" id="VCU11300.1"/>
    </source>
</evidence>
<feature type="domain" description="Methyltransferase" evidence="5">
    <location>
        <begin position="129"/>
        <end position="255"/>
    </location>
</feature>
<dbReference type="AlphaFoldDB" id="A0A3S4B4M7"/>
<dbReference type="InterPro" id="IPR019874">
    <property type="entry name" value="RF_methyltr_PrmC"/>
</dbReference>
<comment type="catalytic activity">
    <reaction evidence="4">
        <text>L-glutaminyl-[peptide chain release factor] + S-adenosyl-L-methionine = N(5)-methyl-L-glutaminyl-[peptide chain release factor] + S-adenosyl-L-homocysteine + H(+)</text>
        <dbReference type="Rhea" id="RHEA:42896"/>
        <dbReference type="Rhea" id="RHEA-COMP:10271"/>
        <dbReference type="Rhea" id="RHEA-COMP:10272"/>
        <dbReference type="ChEBI" id="CHEBI:15378"/>
        <dbReference type="ChEBI" id="CHEBI:30011"/>
        <dbReference type="ChEBI" id="CHEBI:57856"/>
        <dbReference type="ChEBI" id="CHEBI:59789"/>
        <dbReference type="ChEBI" id="CHEBI:61891"/>
        <dbReference type="EC" id="2.1.1.297"/>
    </reaction>
</comment>
<dbReference type="InterPro" id="IPR029063">
    <property type="entry name" value="SAM-dependent_MTases_sf"/>
</dbReference>
<evidence type="ECO:0000256" key="2">
    <source>
        <dbReference type="ARBA" id="ARBA00022679"/>
    </source>
</evidence>
<dbReference type="InterPro" id="IPR025714">
    <property type="entry name" value="Methyltranfer_dom"/>
</dbReference>
<dbReference type="NCBIfam" id="TIGR00536">
    <property type="entry name" value="hemK_fam"/>
    <property type="match status" value="1"/>
</dbReference>
<dbReference type="PROSITE" id="PS00092">
    <property type="entry name" value="N6_MTASE"/>
    <property type="match status" value="1"/>
</dbReference>
<feature type="binding site" evidence="4">
    <location>
        <begin position="200"/>
        <end position="203"/>
    </location>
    <ligand>
        <name>substrate</name>
    </ligand>
</feature>
<dbReference type="HAMAP" id="MF_02126">
    <property type="entry name" value="RF_methyltr_PrmC"/>
    <property type="match status" value="1"/>
</dbReference>
<dbReference type="EC" id="2.1.1.297" evidence="4"/>
<keyword evidence="1 4" id="KW-0489">Methyltransferase</keyword>
<comment type="similarity">
    <text evidence="4">Belongs to the protein N5-glutamine methyltransferase family. PrmC subfamily.</text>
</comment>
<feature type="domain" description="Release factor glutamine methyltransferase N-terminal" evidence="6">
    <location>
        <begin position="15"/>
        <end position="84"/>
    </location>
</feature>
<dbReference type="Pfam" id="PF17827">
    <property type="entry name" value="PrmC_N"/>
    <property type="match status" value="1"/>
</dbReference>
<evidence type="ECO:0000256" key="3">
    <source>
        <dbReference type="ARBA" id="ARBA00022691"/>
    </source>
</evidence>
<accession>A0A3S4B4M7</accession>
<dbReference type="EMBL" id="UWOC01000194">
    <property type="protein sequence ID" value="VCU11300.1"/>
    <property type="molecule type" value="Genomic_DNA"/>
</dbReference>
<dbReference type="PANTHER" id="PTHR18895">
    <property type="entry name" value="HEMK METHYLTRANSFERASE"/>
    <property type="match status" value="1"/>
</dbReference>
<dbReference type="GO" id="GO:0003676">
    <property type="term" value="F:nucleic acid binding"/>
    <property type="evidence" value="ECO:0007669"/>
    <property type="project" value="InterPro"/>
</dbReference>
<sequence length="296" mass="30301">MDLVTVAAGDTIGAARRGVAAVLRAAGLETPDLDARLLVGHALGLDHAGLAAAAERLLRPDEAAQVAALTARRLAREPVTRILGRSAFWSLPLVVTADVLDPRPDTETVVEAALAAVTARQGGRDATRRIADLGTGSGALLLALLTELPAAFGIGTDRSVAALATARDNAVRIGLLDRLRLVACDFGTALDGGLDLVVANPPYIPSREIAALAPEVRVYDPHLALDGGPDGLSAYRAIAADAERLLAPGGVLVVEVGMGQAEAVAALFTTAGLVCETPPHPDLSGVLRAVTAVRQT</sequence>
<name>A0A3S4B4M7_9BRAD</name>
<dbReference type="Gene3D" id="3.40.50.150">
    <property type="entry name" value="Vaccinia Virus protein VP39"/>
    <property type="match status" value="1"/>
</dbReference>
<comment type="function">
    <text evidence="4">Methylates the class 1 translation termination release factors RF1/PrfA and RF2/PrfB on the glutamine residue of the universally conserved GGQ motif.</text>
</comment>
<dbReference type="Gene3D" id="1.10.8.10">
    <property type="entry name" value="DNA helicase RuvA subunit, C-terminal domain"/>
    <property type="match status" value="1"/>
</dbReference>
<dbReference type="GO" id="GO:0032259">
    <property type="term" value="P:methylation"/>
    <property type="evidence" value="ECO:0007669"/>
    <property type="project" value="UniProtKB-KW"/>
</dbReference>
<dbReference type="CDD" id="cd02440">
    <property type="entry name" value="AdoMet_MTases"/>
    <property type="match status" value="1"/>
</dbReference>
<dbReference type="SUPFAM" id="SSF53335">
    <property type="entry name" value="S-adenosyl-L-methionine-dependent methyltransferases"/>
    <property type="match status" value="1"/>
</dbReference>
<dbReference type="RefSeq" id="WP_129611301.1">
    <property type="nucleotide sequence ID" value="NZ_UWOC01000194.1"/>
</dbReference>
<dbReference type="NCBIfam" id="TIGR03534">
    <property type="entry name" value="RF_mod_PrmC"/>
    <property type="match status" value="1"/>
</dbReference>
<feature type="binding site" evidence="4">
    <location>
        <position position="186"/>
    </location>
    <ligand>
        <name>S-adenosyl-L-methionine</name>
        <dbReference type="ChEBI" id="CHEBI:59789"/>
    </ligand>
</feature>